<accession>A0A380WC16</accession>
<dbReference type="AlphaFoldDB" id="A0A380WC16"/>
<gene>
    <name evidence="8" type="ORF">NCTC12722_03403</name>
</gene>
<reference evidence="8 9" key="1">
    <citation type="submission" date="2018-06" db="EMBL/GenBank/DDBJ databases">
        <authorList>
            <consortium name="Pathogen Informatics"/>
            <person name="Doyle S."/>
        </authorList>
    </citation>
    <scope>NUCLEOTIDE SEQUENCE [LARGE SCALE GENOMIC DNA]</scope>
    <source>
        <strain evidence="8 9">NCTC12722</strain>
    </source>
</reference>
<evidence type="ECO:0000256" key="5">
    <source>
        <dbReference type="ARBA" id="ARBA00038306"/>
    </source>
</evidence>
<evidence type="ECO:0000256" key="3">
    <source>
        <dbReference type="ARBA" id="ARBA00023136"/>
    </source>
</evidence>
<evidence type="ECO:0000256" key="4">
    <source>
        <dbReference type="ARBA" id="ARBA00023237"/>
    </source>
</evidence>
<name>A0A380WC16_AFIFE</name>
<evidence type="ECO:0000256" key="1">
    <source>
        <dbReference type="ARBA" id="ARBA00004442"/>
    </source>
</evidence>
<evidence type="ECO:0000256" key="6">
    <source>
        <dbReference type="SAM" id="SignalP"/>
    </source>
</evidence>
<dbReference type="Proteomes" id="UP000254343">
    <property type="component" value="Unassembled WGS sequence"/>
</dbReference>
<dbReference type="Gene3D" id="2.40.160.20">
    <property type="match status" value="1"/>
</dbReference>
<dbReference type="GO" id="GO:0009279">
    <property type="term" value="C:cell outer membrane"/>
    <property type="evidence" value="ECO:0007669"/>
    <property type="project" value="UniProtKB-SubCell"/>
</dbReference>
<dbReference type="EMBL" id="UIGB01000001">
    <property type="protein sequence ID" value="SUU86179.1"/>
    <property type="molecule type" value="Genomic_DNA"/>
</dbReference>
<proteinExistence type="inferred from homology"/>
<comment type="subcellular location">
    <subcellularLocation>
        <location evidence="1">Cell outer membrane</location>
    </subcellularLocation>
</comment>
<dbReference type="PANTHER" id="PTHR34001">
    <property type="entry name" value="BLL7405 PROTEIN"/>
    <property type="match status" value="1"/>
</dbReference>
<dbReference type="OrthoDB" id="8001404at2"/>
<evidence type="ECO:0000259" key="7">
    <source>
        <dbReference type="Pfam" id="PF13505"/>
    </source>
</evidence>
<keyword evidence="2 6" id="KW-0732">Signal</keyword>
<feature type="chain" id="PRO_5016640973" evidence="6">
    <location>
        <begin position="20"/>
        <end position="275"/>
    </location>
</feature>
<dbReference type="InterPro" id="IPR027385">
    <property type="entry name" value="Beta-barrel_OMP"/>
</dbReference>
<dbReference type="InterPro" id="IPR051692">
    <property type="entry name" value="OMP-like"/>
</dbReference>
<organism evidence="8 9">
    <name type="scientific">Afipia felis</name>
    <name type="common">Cat scratch disease bacillus</name>
    <dbReference type="NCBI Taxonomy" id="1035"/>
    <lineage>
        <taxon>Bacteria</taxon>
        <taxon>Pseudomonadati</taxon>
        <taxon>Pseudomonadota</taxon>
        <taxon>Alphaproteobacteria</taxon>
        <taxon>Hyphomicrobiales</taxon>
        <taxon>Nitrobacteraceae</taxon>
        <taxon>Afipia</taxon>
    </lineage>
</organism>
<feature type="domain" description="Outer membrane protein beta-barrel" evidence="7">
    <location>
        <begin position="9"/>
        <end position="275"/>
    </location>
</feature>
<evidence type="ECO:0000313" key="9">
    <source>
        <dbReference type="Proteomes" id="UP000254343"/>
    </source>
</evidence>
<dbReference type="Pfam" id="PF13505">
    <property type="entry name" value="OMP_b-brl"/>
    <property type="match status" value="1"/>
</dbReference>
<feature type="signal peptide" evidence="6">
    <location>
        <begin position="1"/>
        <end position="19"/>
    </location>
</feature>
<evidence type="ECO:0000256" key="2">
    <source>
        <dbReference type="ARBA" id="ARBA00022729"/>
    </source>
</evidence>
<protein>
    <submittedName>
        <fullName evidence="8">Opacity protein and related surface antigens</fullName>
    </submittedName>
</protein>
<evidence type="ECO:0000313" key="8">
    <source>
        <dbReference type="EMBL" id="SUU86179.1"/>
    </source>
</evidence>
<dbReference type="RefSeq" id="WP_002717004.1">
    <property type="nucleotide sequence ID" value="NZ_UFSI01000001.1"/>
</dbReference>
<dbReference type="PANTHER" id="PTHR34001:SF3">
    <property type="entry name" value="BLL7405 PROTEIN"/>
    <property type="match status" value="1"/>
</dbReference>
<dbReference type="SUPFAM" id="SSF56925">
    <property type="entry name" value="OMPA-like"/>
    <property type="match status" value="1"/>
</dbReference>
<keyword evidence="4" id="KW-0998">Cell outer membrane</keyword>
<dbReference type="InterPro" id="IPR011250">
    <property type="entry name" value="OMP/PagP_B-barrel"/>
</dbReference>
<keyword evidence="3" id="KW-0472">Membrane</keyword>
<sequence>MRRLVVAMMVAGAAQAAQAADLPDFSALRGPVGMSRGVVNWQGFYAGGQVGYGSADMNFAGSNNALIAKALGPNNILQNVVESVSEANGKTTVHQTTFGGFVGYNSQWDDVVLGVEANYMHGNFKGTSSVAPVPLTYVTPFSDNLYHTVGLNSSRSISITDMGTFRARAGYAMGNFLPYVFGGGALGRANISSSVVITDRSAATLVDSPSAPLVTYSASDSIGGKMLYGYTAGIGTEAMLFGNVFARAEWEYVRFVNAGGDININTVRGGLGYKF</sequence>
<comment type="similarity">
    <text evidence="5">Belongs to the Omp25/RopB family.</text>
</comment>